<organism evidence="1 2">
    <name type="scientific">Gemmata massiliana</name>
    <dbReference type="NCBI Taxonomy" id="1210884"/>
    <lineage>
        <taxon>Bacteria</taxon>
        <taxon>Pseudomonadati</taxon>
        <taxon>Planctomycetota</taxon>
        <taxon>Planctomycetia</taxon>
        <taxon>Gemmatales</taxon>
        <taxon>Gemmataceae</taxon>
        <taxon>Gemmata</taxon>
    </lineage>
</organism>
<dbReference type="RefSeq" id="WP_162668024.1">
    <property type="nucleotide sequence ID" value="NZ_LR593886.1"/>
</dbReference>
<accession>A0A6P2CXF3</accession>
<evidence type="ECO:0000313" key="2">
    <source>
        <dbReference type="Proteomes" id="UP000464178"/>
    </source>
</evidence>
<keyword evidence="2" id="KW-1185">Reference proteome</keyword>
<dbReference type="Gene3D" id="1.25.40.10">
    <property type="entry name" value="Tetratricopeptide repeat domain"/>
    <property type="match status" value="1"/>
</dbReference>
<name>A0A6P2CXF3_9BACT</name>
<dbReference type="AlphaFoldDB" id="A0A6P2CXF3"/>
<sequence>MLTADDRSTPLTELATRLYGQIRATGLFLLANRPDQKAVPPECFHRIGFAREFLEVLSETIGLKFAPDEVPLLYHTHGWPAPDIAGYARPDGPVKPHHTVQSYMGSWALVWQGREDGSGSAGRITKAVLQVLHARGAGAAVRYLFDCARAGYLIDEDAVTHVLLLLGEAYQCSGTDADLVARVFPNGLPRSVSEWAEYDLSAADLSADEPARDVADLADVVIDYVDELHRTMTDVRSYGEWLTHQALGRPIFAAAFRALRNWFDPVPLSLRSYIDALEENLCDAGSTQLTIFRSSEGPAADFTATYAGPRAFTLLIRHAVTDEWRTRVRERAIVPCQILDAIAARSNAGLPAHWRRLPADLAAPFAFVVKRAPVWPVIYGREEPAPESGASPATQLIAIIRANETAPPDAQLARLRAFLESYPWNHFAHHELAIARDRAGNHTEALAAISDSIVLEPRNHLAWHSLAVVLANLGHETEARIAAVVCHALRSRADQSPAPA</sequence>
<reference evidence="1 2" key="1">
    <citation type="submission" date="2019-05" db="EMBL/GenBank/DDBJ databases">
        <authorList>
            <consortium name="Science for Life Laboratories"/>
        </authorList>
    </citation>
    <scope>NUCLEOTIDE SEQUENCE [LARGE SCALE GENOMIC DNA]</scope>
    <source>
        <strain evidence="1">Soil9</strain>
    </source>
</reference>
<evidence type="ECO:0000313" key="1">
    <source>
        <dbReference type="EMBL" id="VTR93267.1"/>
    </source>
</evidence>
<dbReference type="KEGG" id="gms:SOIL9_44470"/>
<dbReference type="SUPFAM" id="SSF48452">
    <property type="entry name" value="TPR-like"/>
    <property type="match status" value="1"/>
</dbReference>
<dbReference type="Proteomes" id="UP000464178">
    <property type="component" value="Chromosome"/>
</dbReference>
<protein>
    <submittedName>
        <fullName evidence="1">Tetratricopeptide tpr_1 repeat-containing protein</fullName>
    </submittedName>
</protein>
<gene>
    <name evidence="1" type="ORF">SOIL9_44470</name>
</gene>
<proteinExistence type="predicted"/>
<dbReference type="EMBL" id="LR593886">
    <property type="protein sequence ID" value="VTR93267.1"/>
    <property type="molecule type" value="Genomic_DNA"/>
</dbReference>
<dbReference type="InterPro" id="IPR011990">
    <property type="entry name" value="TPR-like_helical_dom_sf"/>
</dbReference>